<sequence length="354" mass="40885">MQPPDPYRRGYDPALGERARKRFKAYQPPPVSPARARFHDIWDAIIIIVVCLSLGLILFDTLYRWTALPALLEALSPSLNAAGGWLSANATRIDLIFVAIFVIDLIGGWTMAILERRYHRWFFYPFVHWYDVLGSLPIAGLRFLRILRVIGLVARLQRRGVIEIRDWRIYRFFNKYYQVALEELADRIAIKLMTSAQEEIRLGDSLPKRMIDEVLAPRRDVLVGVISERLNGLVAFARDRHRGDLERYLISSTRKVLDENPRLRTLKGLPFGDHLARSLESSLIDVIQRLVRDSNQALSSDQFQHATERLVGDVFDRALADPALSDGRLEETLIDVLEVLKDEIQLQRWKERYG</sequence>
<evidence type="ECO:0000313" key="6">
    <source>
        <dbReference type="EMBL" id="ANF59177.1"/>
    </source>
</evidence>
<keyword evidence="4 5" id="KW-0472">Membrane</keyword>
<accession>A0A172YIY2</accession>
<evidence type="ECO:0000256" key="3">
    <source>
        <dbReference type="ARBA" id="ARBA00022989"/>
    </source>
</evidence>
<dbReference type="SUPFAM" id="SSF81324">
    <property type="entry name" value="Voltage-gated potassium channels"/>
    <property type="match status" value="1"/>
</dbReference>
<comment type="subcellular location">
    <subcellularLocation>
        <location evidence="1">Membrane</location>
        <topology evidence="1">Multi-pass membrane protein</topology>
    </subcellularLocation>
</comment>
<gene>
    <name evidence="6" type="ORF">A5892_18335</name>
</gene>
<evidence type="ECO:0000256" key="5">
    <source>
        <dbReference type="SAM" id="Phobius"/>
    </source>
</evidence>
<name>A0A172YIY2_9GAMM</name>
<feature type="transmembrane region" description="Helical" evidence="5">
    <location>
        <begin position="41"/>
        <end position="59"/>
    </location>
</feature>
<evidence type="ECO:0000256" key="1">
    <source>
        <dbReference type="ARBA" id="ARBA00004141"/>
    </source>
</evidence>
<dbReference type="EMBL" id="CP015243">
    <property type="protein sequence ID" value="ANF59177.1"/>
    <property type="molecule type" value="Genomic_DNA"/>
</dbReference>
<dbReference type="STRING" id="376489.A5892_18335"/>
<evidence type="ECO:0008006" key="8">
    <source>
        <dbReference type="Google" id="ProtNLM"/>
    </source>
</evidence>
<dbReference type="Gene3D" id="1.20.120.350">
    <property type="entry name" value="Voltage-gated potassium channels. Chain C"/>
    <property type="match status" value="1"/>
</dbReference>
<dbReference type="RefSeq" id="WP_082890555.1">
    <property type="nucleotide sequence ID" value="NZ_CP015243.1"/>
</dbReference>
<feature type="transmembrane region" description="Helical" evidence="5">
    <location>
        <begin position="95"/>
        <end position="114"/>
    </location>
</feature>
<protein>
    <recommendedName>
        <fullName evidence="8">Preprotein translocase subunit SecA</fullName>
    </recommendedName>
</protein>
<evidence type="ECO:0000256" key="2">
    <source>
        <dbReference type="ARBA" id="ARBA00022692"/>
    </source>
</evidence>
<dbReference type="AlphaFoldDB" id="A0A172YIY2"/>
<keyword evidence="3 5" id="KW-1133">Transmembrane helix</keyword>
<dbReference type="KEGG" id="haa:A5892_18335"/>
<organism evidence="6 7">
    <name type="scientific">Halotalea alkalilenta</name>
    <dbReference type="NCBI Taxonomy" id="376489"/>
    <lineage>
        <taxon>Bacteria</taxon>
        <taxon>Pseudomonadati</taxon>
        <taxon>Pseudomonadota</taxon>
        <taxon>Gammaproteobacteria</taxon>
        <taxon>Oceanospirillales</taxon>
        <taxon>Halomonadaceae</taxon>
        <taxon>Halotalea</taxon>
    </lineage>
</organism>
<evidence type="ECO:0000256" key="4">
    <source>
        <dbReference type="ARBA" id="ARBA00023136"/>
    </source>
</evidence>
<reference evidence="6 7" key="1">
    <citation type="submission" date="2016-04" db="EMBL/GenBank/DDBJ databases">
        <title>Complete Genome Sequence of Halotalea alkalilenta IHB B 13600.</title>
        <authorList>
            <person name="Swarnkar M.K."/>
            <person name="Sharma A."/>
            <person name="Kaushal K."/>
            <person name="Soni R."/>
            <person name="Rana S."/>
            <person name="Singh A.K."/>
            <person name="Gulati A."/>
        </authorList>
    </citation>
    <scope>NUCLEOTIDE SEQUENCE [LARGE SCALE GENOMIC DNA]</scope>
    <source>
        <strain evidence="6 7">IHB B 13600</strain>
    </source>
</reference>
<dbReference type="Proteomes" id="UP000077875">
    <property type="component" value="Chromosome"/>
</dbReference>
<proteinExistence type="predicted"/>
<evidence type="ECO:0000313" key="7">
    <source>
        <dbReference type="Proteomes" id="UP000077875"/>
    </source>
</evidence>
<dbReference type="GO" id="GO:0016020">
    <property type="term" value="C:membrane"/>
    <property type="evidence" value="ECO:0007669"/>
    <property type="project" value="UniProtKB-SubCell"/>
</dbReference>
<dbReference type="InterPro" id="IPR027359">
    <property type="entry name" value="Volt_channel_dom_sf"/>
</dbReference>
<keyword evidence="7" id="KW-1185">Reference proteome</keyword>
<keyword evidence="2 5" id="KW-0812">Transmembrane</keyword>